<dbReference type="Pfam" id="PF08241">
    <property type="entry name" value="Methyltransf_11"/>
    <property type="match status" value="1"/>
</dbReference>
<keyword evidence="6" id="KW-1185">Reference proteome</keyword>
<dbReference type="PANTHER" id="PTHR44942:SF4">
    <property type="entry name" value="METHYLTRANSFERASE TYPE 11 DOMAIN-CONTAINING PROTEIN"/>
    <property type="match status" value="1"/>
</dbReference>
<evidence type="ECO:0000313" key="6">
    <source>
        <dbReference type="Proteomes" id="UP000216871"/>
    </source>
</evidence>
<dbReference type="PANTHER" id="PTHR44942">
    <property type="entry name" value="METHYLTRANSF_11 DOMAIN-CONTAINING PROTEIN"/>
    <property type="match status" value="1"/>
</dbReference>
<proteinExistence type="inferred from homology"/>
<accession>A0A261FDR7</accession>
<evidence type="ECO:0000256" key="1">
    <source>
        <dbReference type="ARBA" id="ARBA00008361"/>
    </source>
</evidence>
<dbReference type="GO" id="GO:0032259">
    <property type="term" value="P:methylation"/>
    <property type="evidence" value="ECO:0007669"/>
    <property type="project" value="UniProtKB-KW"/>
</dbReference>
<comment type="similarity">
    <text evidence="1">Belongs to the methyltransferase superfamily.</text>
</comment>
<feature type="domain" description="Methyltransferase type 11" evidence="4">
    <location>
        <begin position="50"/>
        <end position="142"/>
    </location>
</feature>
<dbReference type="OrthoDB" id="9797252at2"/>
<organism evidence="5 6">
    <name type="scientific">Bifidobacterium myosotis</name>
    <dbReference type="NCBI Taxonomy" id="1630166"/>
    <lineage>
        <taxon>Bacteria</taxon>
        <taxon>Bacillati</taxon>
        <taxon>Actinomycetota</taxon>
        <taxon>Actinomycetes</taxon>
        <taxon>Bifidobacteriales</taxon>
        <taxon>Bifidobacteriaceae</taxon>
        <taxon>Bifidobacterium</taxon>
    </lineage>
</organism>
<keyword evidence="3 5" id="KW-0808">Transferase</keyword>
<dbReference type="EMBL" id="MWWW01000029">
    <property type="protein sequence ID" value="OZG57272.1"/>
    <property type="molecule type" value="Genomic_DNA"/>
</dbReference>
<dbReference type="Gene3D" id="3.40.50.150">
    <property type="entry name" value="Vaccinia Virus protein VP39"/>
    <property type="match status" value="1"/>
</dbReference>
<evidence type="ECO:0000256" key="2">
    <source>
        <dbReference type="ARBA" id="ARBA00022603"/>
    </source>
</evidence>
<dbReference type="InterPro" id="IPR029063">
    <property type="entry name" value="SAM-dependent_MTases_sf"/>
</dbReference>
<evidence type="ECO:0000259" key="4">
    <source>
        <dbReference type="Pfam" id="PF08241"/>
    </source>
</evidence>
<dbReference type="Proteomes" id="UP000216871">
    <property type="component" value="Unassembled WGS sequence"/>
</dbReference>
<evidence type="ECO:0000313" key="5">
    <source>
        <dbReference type="EMBL" id="OZG57272.1"/>
    </source>
</evidence>
<dbReference type="InterPro" id="IPR013216">
    <property type="entry name" value="Methyltransf_11"/>
</dbReference>
<dbReference type="AlphaFoldDB" id="A0A261FDR7"/>
<keyword evidence="2 5" id="KW-0489">Methyltransferase</keyword>
<name>A0A261FDR7_9BIFI</name>
<dbReference type="GO" id="GO:0008757">
    <property type="term" value="F:S-adenosylmethionine-dependent methyltransferase activity"/>
    <property type="evidence" value="ECO:0007669"/>
    <property type="project" value="InterPro"/>
</dbReference>
<reference evidence="5 6" key="1">
    <citation type="journal article" date="2017" name="BMC Genomics">
        <title>Comparative genomic and phylogenomic analyses of the Bifidobacteriaceae family.</title>
        <authorList>
            <person name="Lugli G.A."/>
            <person name="Milani C."/>
            <person name="Turroni F."/>
            <person name="Duranti S."/>
            <person name="Mancabelli L."/>
            <person name="Mangifesta M."/>
            <person name="Ferrario C."/>
            <person name="Modesto M."/>
            <person name="Mattarelli P."/>
            <person name="Jiri K."/>
            <person name="van Sinderen D."/>
            <person name="Ventura M."/>
        </authorList>
    </citation>
    <scope>NUCLEOTIDE SEQUENCE [LARGE SCALE GENOMIC DNA]</scope>
    <source>
        <strain evidence="5 6">DSM 100196</strain>
    </source>
</reference>
<comment type="caution">
    <text evidence="5">The sequence shown here is derived from an EMBL/GenBank/DDBJ whole genome shotgun (WGS) entry which is preliminary data.</text>
</comment>
<dbReference type="InterPro" id="IPR051052">
    <property type="entry name" value="Diverse_substrate_MTase"/>
</dbReference>
<dbReference type="CDD" id="cd02440">
    <property type="entry name" value="AdoMet_MTases"/>
    <property type="match status" value="1"/>
</dbReference>
<evidence type="ECO:0000256" key="3">
    <source>
        <dbReference type="ARBA" id="ARBA00022679"/>
    </source>
</evidence>
<dbReference type="SUPFAM" id="SSF53335">
    <property type="entry name" value="S-adenosyl-L-methionine-dependent methyltransferases"/>
    <property type="match status" value="1"/>
</dbReference>
<sequence length="262" mass="30038">MIVDQRIDDGTPFDWGRTSADYAKYRDIYPAEFYRMILDRGLCRDGQRVLDLGTGTGVLPRNMIRYGATWVGADISRQQIEQARRLSAGMSGIEYRVSSAEDIDFPDGSFDVVTACQCFWYFNHETVCDKLHHLLKPSGRLLVMVMEWLPFEDAIAGASERLVLKYSPNWSGAGERMHPIDIPSCYTDSGFELVHHEERKLEVPFTRESWNGRMKACRGIGASLPPERIAAWEQEHMAMLERIARERFDVLHYAALAELKRI</sequence>
<protein>
    <submittedName>
        <fullName evidence="5">Methyltransferase</fullName>
    </submittedName>
</protein>
<gene>
    <name evidence="5" type="ORF">BMYO_2005</name>
</gene>
<dbReference type="RefSeq" id="WP_094668409.1">
    <property type="nucleotide sequence ID" value="NZ_MWWW01000029.1"/>
</dbReference>